<dbReference type="Pfam" id="PF04773">
    <property type="entry name" value="FecR"/>
    <property type="match status" value="1"/>
</dbReference>
<keyword evidence="1" id="KW-0812">Transmembrane</keyword>
<feature type="domain" description="Protein FecR C-terminal" evidence="3">
    <location>
        <begin position="262"/>
        <end position="330"/>
    </location>
</feature>
<dbReference type="RefSeq" id="WP_192008241.1">
    <property type="nucleotide sequence ID" value="NZ_JACYTQ010000001.1"/>
</dbReference>
<name>A0ABR9AFY5_9BACT</name>
<dbReference type="Gene3D" id="3.55.50.30">
    <property type="match status" value="1"/>
</dbReference>
<feature type="domain" description="FecR protein" evidence="2">
    <location>
        <begin position="127"/>
        <end position="214"/>
    </location>
</feature>
<dbReference type="PIRSF" id="PIRSF018266">
    <property type="entry name" value="FecR"/>
    <property type="match status" value="1"/>
</dbReference>
<reference evidence="4 5" key="1">
    <citation type="submission" date="2020-09" db="EMBL/GenBank/DDBJ databases">
        <title>Echinicola sp. CAU 1574 isolated from sand of Sido Beach.</title>
        <authorList>
            <person name="Kim W."/>
        </authorList>
    </citation>
    <scope>NUCLEOTIDE SEQUENCE [LARGE SCALE GENOMIC DNA]</scope>
    <source>
        <strain evidence="4 5">CAU 1574</strain>
    </source>
</reference>
<protein>
    <submittedName>
        <fullName evidence="4">FecR domain-containing protein</fullName>
    </submittedName>
</protein>
<evidence type="ECO:0000313" key="5">
    <source>
        <dbReference type="Proteomes" id="UP000647133"/>
    </source>
</evidence>
<keyword evidence="1" id="KW-0472">Membrane</keyword>
<evidence type="ECO:0000259" key="3">
    <source>
        <dbReference type="Pfam" id="PF16344"/>
    </source>
</evidence>
<dbReference type="Gene3D" id="2.60.120.1440">
    <property type="match status" value="1"/>
</dbReference>
<dbReference type="InterPro" id="IPR012373">
    <property type="entry name" value="Ferrdict_sens_TM"/>
</dbReference>
<feature type="transmembrane region" description="Helical" evidence="1">
    <location>
        <begin position="83"/>
        <end position="102"/>
    </location>
</feature>
<evidence type="ECO:0000259" key="2">
    <source>
        <dbReference type="Pfam" id="PF04773"/>
    </source>
</evidence>
<dbReference type="InterPro" id="IPR006860">
    <property type="entry name" value="FecR"/>
</dbReference>
<dbReference type="PANTHER" id="PTHR30273:SF2">
    <property type="entry name" value="PROTEIN FECR"/>
    <property type="match status" value="1"/>
</dbReference>
<comment type="caution">
    <text evidence="4">The sequence shown here is derived from an EMBL/GenBank/DDBJ whole genome shotgun (WGS) entry which is preliminary data.</text>
</comment>
<dbReference type="PANTHER" id="PTHR30273">
    <property type="entry name" value="PERIPLASMIC SIGNAL SENSOR AND SIGMA FACTOR ACTIVATOR FECR-RELATED"/>
    <property type="match status" value="1"/>
</dbReference>
<organism evidence="4 5">
    <name type="scientific">Echinicola arenosa</name>
    <dbReference type="NCBI Taxonomy" id="2774144"/>
    <lineage>
        <taxon>Bacteria</taxon>
        <taxon>Pseudomonadati</taxon>
        <taxon>Bacteroidota</taxon>
        <taxon>Cytophagia</taxon>
        <taxon>Cytophagales</taxon>
        <taxon>Cyclobacteriaceae</taxon>
        <taxon>Echinicola</taxon>
    </lineage>
</organism>
<gene>
    <name evidence="4" type="ORF">IFO69_03295</name>
</gene>
<sequence length="336" mass="38682">MSWVKKPTEESDIFWQRWLKNHPESHEEFKKAQAIILRINFQGDQRIGERKEELLDLILRERKSQHYVEGESKKTLVLKLLPTLFRLAAACVVVILMATYLFSEFPVKNYPGEVQTVAFRTKSNPKGQKSIFFLPDKTKVILNAASQISFPEEFNANSREVFLEGEAFFDVTHDANRKFLVRSGEVVTEVHGTAFNVQAYSGEPVSIALQRGLVSVYPALAGQPTIPQYLKPGEMITVSKDFETAVISQFDFEEMLGWQEGKLVFKRATMETLIKRLERWFDVEIEVEGKVKDSWKINGIFKNENLVNVLEGVRYARNIDYQINGNKVTIRIKNNQ</sequence>
<accession>A0ABR9AFY5</accession>
<evidence type="ECO:0000313" key="4">
    <source>
        <dbReference type="EMBL" id="MBD8487767.1"/>
    </source>
</evidence>
<evidence type="ECO:0000256" key="1">
    <source>
        <dbReference type="SAM" id="Phobius"/>
    </source>
</evidence>
<dbReference type="InterPro" id="IPR032508">
    <property type="entry name" value="FecR_C"/>
</dbReference>
<keyword evidence="1" id="KW-1133">Transmembrane helix</keyword>
<proteinExistence type="predicted"/>
<keyword evidence="5" id="KW-1185">Reference proteome</keyword>
<dbReference type="EMBL" id="JACYTQ010000001">
    <property type="protein sequence ID" value="MBD8487767.1"/>
    <property type="molecule type" value="Genomic_DNA"/>
</dbReference>
<dbReference type="Pfam" id="PF16344">
    <property type="entry name" value="FecR_C"/>
    <property type="match status" value="1"/>
</dbReference>
<dbReference type="Proteomes" id="UP000647133">
    <property type="component" value="Unassembled WGS sequence"/>
</dbReference>